<dbReference type="SUPFAM" id="SSF52540">
    <property type="entry name" value="P-loop containing nucleoside triphosphate hydrolases"/>
    <property type="match status" value="1"/>
</dbReference>
<evidence type="ECO:0008006" key="3">
    <source>
        <dbReference type="Google" id="ProtNLM"/>
    </source>
</evidence>
<name>A0A8H7VNA9_9FUNG</name>
<comment type="caution">
    <text evidence="1">The sequence shown here is derived from an EMBL/GenBank/DDBJ whole genome shotgun (WGS) entry which is preliminary data.</text>
</comment>
<reference evidence="1 2" key="1">
    <citation type="submission" date="2020-12" db="EMBL/GenBank/DDBJ databases">
        <title>Metabolic potential, ecology and presence of endohyphal bacteria is reflected in genomic diversity of Mucoromycotina.</title>
        <authorList>
            <person name="Muszewska A."/>
            <person name="Okrasinska A."/>
            <person name="Steczkiewicz K."/>
            <person name="Drgas O."/>
            <person name="Orlowska M."/>
            <person name="Perlinska-Lenart U."/>
            <person name="Aleksandrzak-Piekarczyk T."/>
            <person name="Szatraj K."/>
            <person name="Zielenkiewicz U."/>
            <person name="Pilsyk S."/>
            <person name="Malc E."/>
            <person name="Mieczkowski P."/>
            <person name="Kruszewska J.S."/>
            <person name="Biernat P."/>
            <person name="Pawlowska J."/>
        </authorList>
    </citation>
    <scope>NUCLEOTIDE SEQUENCE [LARGE SCALE GENOMIC DNA]</scope>
    <source>
        <strain evidence="1 2">CBS 142.35</strain>
    </source>
</reference>
<protein>
    <recommendedName>
        <fullName evidence="3">UvrD-like helicase C-terminal domain-containing protein</fullName>
    </recommendedName>
</protein>
<dbReference type="OrthoDB" id="2276811at2759"/>
<evidence type="ECO:0000313" key="1">
    <source>
        <dbReference type="EMBL" id="KAG2225262.1"/>
    </source>
</evidence>
<dbReference type="InterPro" id="IPR027417">
    <property type="entry name" value="P-loop_NTPase"/>
</dbReference>
<keyword evidence="2" id="KW-1185">Reference proteome</keyword>
<accession>A0A8H7VNA9</accession>
<dbReference type="AlphaFoldDB" id="A0A8H7VNA9"/>
<dbReference type="EMBL" id="JAEPRB010000030">
    <property type="protein sequence ID" value="KAG2225262.1"/>
    <property type="molecule type" value="Genomic_DNA"/>
</dbReference>
<gene>
    <name evidence="1" type="ORF">INT45_001486</name>
</gene>
<dbReference type="Proteomes" id="UP000646827">
    <property type="component" value="Unassembled WGS sequence"/>
</dbReference>
<proteinExistence type="predicted"/>
<evidence type="ECO:0000313" key="2">
    <source>
        <dbReference type="Proteomes" id="UP000646827"/>
    </source>
</evidence>
<organism evidence="1 2">
    <name type="scientific">Circinella minor</name>
    <dbReference type="NCBI Taxonomy" id="1195481"/>
    <lineage>
        <taxon>Eukaryota</taxon>
        <taxon>Fungi</taxon>
        <taxon>Fungi incertae sedis</taxon>
        <taxon>Mucoromycota</taxon>
        <taxon>Mucoromycotina</taxon>
        <taxon>Mucoromycetes</taxon>
        <taxon>Mucorales</taxon>
        <taxon>Lichtheimiaceae</taxon>
        <taxon>Circinella</taxon>
    </lineage>
</organism>
<sequence>MDIATLRHNPEYTIPIRLWIEFTEERTDRKQREKHQALMERKGILNWTPIEQHATLLIKPRPNSSVSVIRIQFPITLAEAITIHKSQGQTYKAVGAQNRYW</sequence>